<dbReference type="HOGENOM" id="CLU_009227_1_4_9"/>
<feature type="binding site" evidence="10">
    <location>
        <position position="73"/>
    </location>
    <ligand>
        <name>thiamine diphosphate</name>
        <dbReference type="ChEBI" id="CHEBI:58937"/>
    </ligand>
</feature>
<feature type="binding site" evidence="10">
    <location>
        <begin position="114"/>
        <end position="116"/>
    </location>
    <ligand>
        <name>thiamine diphosphate</name>
        <dbReference type="ChEBI" id="CHEBI:58937"/>
    </ligand>
</feature>
<dbReference type="STRING" id="871968.DESME_10280"/>
<dbReference type="PANTHER" id="PTHR43322:SF5">
    <property type="entry name" value="1-DEOXY-D-XYLULOSE-5-PHOSPHATE SYNTHASE, CHLOROPLASTIC"/>
    <property type="match status" value="1"/>
</dbReference>
<dbReference type="Proteomes" id="UP000010847">
    <property type="component" value="Chromosome"/>
</dbReference>
<protein>
    <recommendedName>
        <fullName evidence="10">1-deoxy-D-xylulose-5-phosphate synthase</fullName>
        <ecNumber evidence="10">2.2.1.7</ecNumber>
    </recommendedName>
    <alternativeName>
        <fullName evidence="10">1-deoxyxylulose-5-phosphate synthase</fullName>
        <shortName evidence="10">DXP synthase</shortName>
        <shortName evidence="10">DXPS</shortName>
    </alternativeName>
</protein>
<keyword evidence="9 10" id="KW-0414">Isoprene biosynthesis</keyword>
<evidence type="ECO:0000313" key="13">
    <source>
        <dbReference type="Proteomes" id="UP000010847"/>
    </source>
</evidence>
<dbReference type="Pfam" id="PF02779">
    <property type="entry name" value="Transket_pyr"/>
    <property type="match status" value="1"/>
</dbReference>
<dbReference type="InterPro" id="IPR005477">
    <property type="entry name" value="Dxylulose-5-P_synthase"/>
</dbReference>
<dbReference type="PROSITE" id="PS00802">
    <property type="entry name" value="TRANSKETOLASE_2"/>
    <property type="match status" value="1"/>
</dbReference>
<feature type="binding site" evidence="10">
    <location>
        <position position="285"/>
    </location>
    <ligand>
        <name>thiamine diphosphate</name>
        <dbReference type="ChEBI" id="CHEBI:58937"/>
    </ligand>
</feature>
<comment type="function">
    <text evidence="10">Catalyzes the acyloin condensation reaction between C atoms 2 and 3 of pyruvate and glyceraldehyde 3-phosphate to yield 1-deoxy-D-xylulose-5-phosphate (DXP).</text>
</comment>
<dbReference type="CDD" id="cd02007">
    <property type="entry name" value="TPP_DXS"/>
    <property type="match status" value="1"/>
</dbReference>
<keyword evidence="13" id="KW-1185">Reference proteome</keyword>
<keyword evidence="5 10" id="KW-0479">Metal-binding</keyword>
<dbReference type="InterPro" id="IPR033248">
    <property type="entry name" value="Transketolase_C"/>
</dbReference>
<comment type="cofactor">
    <cofactor evidence="10">
        <name>Mg(2+)</name>
        <dbReference type="ChEBI" id="CHEBI:18420"/>
    </cofactor>
    <text evidence="10">Binds 1 Mg(2+) ion per subunit.</text>
</comment>
<evidence type="ECO:0000256" key="10">
    <source>
        <dbReference type="HAMAP-Rule" id="MF_00315"/>
    </source>
</evidence>
<comment type="catalytic activity">
    <reaction evidence="10">
        <text>D-glyceraldehyde 3-phosphate + pyruvate + H(+) = 1-deoxy-D-xylulose 5-phosphate + CO2</text>
        <dbReference type="Rhea" id="RHEA:12605"/>
        <dbReference type="ChEBI" id="CHEBI:15361"/>
        <dbReference type="ChEBI" id="CHEBI:15378"/>
        <dbReference type="ChEBI" id="CHEBI:16526"/>
        <dbReference type="ChEBI" id="CHEBI:57792"/>
        <dbReference type="ChEBI" id="CHEBI:59776"/>
        <dbReference type="EC" id="2.2.1.7"/>
    </reaction>
</comment>
<keyword evidence="6 10" id="KW-0460">Magnesium</keyword>
<dbReference type="NCBIfam" id="NF003933">
    <property type="entry name" value="PRK05444.2-2"/>
    <property type="match status" value="1"/>
</dbReference>
<evidence type="ECO:0000259" key="11">
    <source>
        <dbReference type="SMART" id="SM00861"/>
    </source>
</evidence>
<dbReference type="NCBIfam" id="TIGR00204">
    <property type="entry name" value="dxs"/>
    <property type="match status" value="1"/>
</dbReference>
<evidence type="ECO:0000256" key="9">
    <source>
        <dbReference type="ARBA" id="ARBA00023229"/>
    </source>
</evidence>
<evidence type="ECO:0000256" key="4">
    <source>
        <dbReference type="ARBA" id="ARBA00022679"/>
    </source>
</evidence>
<dbReference type="AlphaFoldDB" id="W0ECX5"/>
<reference evidence="12 13" key="1">
    <citation type="submission" date="2013-12" db="EMBL/GenBank/DDBJ databases">
        <authorList>
            <consortium name="DOE Joint Genome Institute"/>
            <person name="Smidt H."/>
            <person name="Huntemann M."/>
            <person name="Han J."/>
            <person name="Chen A."/>
            <person name="Kyrpides N."/>
            <person name="Mavromatis K."/>
            <person name="Markowitz V."/>
            <person name="Palaniappan K."/>
            <person name="Ivanova N."/>
            <person name="Schaumberg A."/>
            <person name="Pati A."/>
            <person name="Liolios K."/>
            <person name="Nordberg H.P."/>
            <person name="Cantor M.N."/>
            <person name="Hua S.X."/>
            <person name="Woyke T."/>
        </authorList>
    </citation>
    <scope>NUCLEOTIDE SEQUENCE [LARGE SCALE GENOMIC DNA]</scope>
    <source>
        <strain evidence="13">DSM 15288</strain>
    </source>
</reference>
<dbReference type="InterPro" id="IPR009014">
    <property type="entry name" value="Transketo_C/PFOR_II"/>
</dbReference>
<dbReference type="GO" id="GO:0008661">
    <property type="term" value="F:1-deoxy-D-xylulose-5-phosphate synthase activity"/>
    <property type="evidence" value="ECO:0007669"/>
    <property type="project" value="UniProtKB-UniRule"/>
</dbReference>
<sequence length="631" mass="69058">MGILEKIKQPRDLRTLNAQELKVLAQEIREEMIDVVSTNGGHLAPNLGVVELTIALHRVFNTPTDKIVWDVGHQTYVHKLLTGRQEEFKSLRLHHGLSGFPKRAESPHDCFETGHSSTSISAAVGFARARDLLGEKSFCVAVIGDGAMTGGMAFEALNHAGHSNTNLIVVLNDNEMAISANVGAMSSYLTRLRTDPRYAQSKEEIENILKRIPRIGNKMAKAAEKAKDSLKYLLVQGLLFEELGFTYLGPIDGHDELLIEQTLELAKQKKGPVLVHVITKKGKGYLPAEKNPDIFHGVGPFDKETGELKKKATTPTFTQVFGETLCRIGEENPKVVAITAAMAGGTGLSLFGKRFPDRFFDVGIAEQHAVTFASALAFGGMKPVVSIYSTFYQRAYDQVLHDVCLPNANVVLAIDRAGVVGDDGPTHHGVFDISFLRIIPNLTFMAPKDENELQHMLYTALCQDGPVALRYPRSVGQGIPLDEELKELPIGKAEVLRKGKDVTLIGIGPMVYTCMAAANELQVRGVEATVLNLRFLNPLDKDTLLYYARLTKRIVTIEDHMLAGGMGSAILEILADAGMTDVAVERLGYENYVEQGSISVLQQENGLSVEGILGAVERLKVLQRLEGRNRG</sequence>
<evidence type="ECO:0000256" key="5">
    <source>
        <dbReference type="ARBA" id="ARBA00022723"/>
    </source>
</evidence>
<evidence type="ECO:0000256" key="7">
    <source>
        <dbReference type="ARBA" id="ARBA00022977"/>
    </source>
</evidence>
<feature type="binding site" evidence="10">
    <location>
        <position position="174"/>
    </location>
    <ligand>
        <name>Mg(2+)</name>
        <dbReference type="ChEBI" id="CHEBI:18420"/>
    </ligand>
</feature>
<feature type="binding site" evidence="10">
    <location>
        <position position="174"/>
    </location>
    <ligand>
        <name>thiamine diphosphate</name>
        <dbReference type="ChEBI" id="CHEBI:58937"/>
    </ligand>
</feature>
<dbReference type="SMART" id="SM00861">
    <property type="entry name" value="Transket_pyr"/>
    <property type="match status" value="1"/>
</dbReference>
<proteinExistence type="inferred from homology"/>
<gene>
    <name evidence="10" type="primary">dxs</name>
    <name evidence="12" type="ORF">DESME_10280</name>
</gene>
<dbReference type="PROSITE" id="PS00801">
    <property type="entry name" value="TRANSKETOLASE_1"/>
    <property type="match status" value="1"/>
</dbReference>
<dbReference type="GO" id="GO:0019288">
    <property type="term" value="P:isopentenyl diphosphate biosynthetic process, methylerythritol 4-phosphate pathway"/>
    <property type="evidence" value="ECO:0007669"/>
    <property type="project" value="TreeGrafter"/>
</dbReference>
<dbReference type="HAMAP" id="MF_00315">
    <property type="entry name" value="DXP_synth"/>
    <property type="match status" value="1"/>
</dbReference>
<dbReference type="GO" id="GO:0000287">
    <property type="term" value="F:magnesium ion binding"/>
    <property type="evidence" value="ECO:0007669"/>
    <property type="project" value="UniProtKB-UniRule"/>
</dbReference>
<keyword evidence="4 10" id="KW-0808">Transferase</keyword>
<dbReference type="KEGG" id="dmt:DESME_10280"/>
<dbReference type="InterPro" id="IPR005475">
    <property type="entry name" value="Transketolase-like_Pyr-bd"/>
</dbReference>
<dbReference type="EC" id="2.2.1.7" evidence="10"/>
<dbReference type="GO" id="GO:0016114">
    <property type="term" value="P:terpenoid biosynthetic process"/>
    <property type="evidence" value="ECO:0007669"/>
    <property type="project" value="UniProtKB-UniRule"/>
</dbReference>
<dbReference type="RefSeq" id="WP_006716098.1">
    <property type="nucleotide sequence ID" value="NZ_CP007032.1"/>
</dbReference>
<dbReference type="SUPFAM" id="SSF52518">
    <property type="entry name" value="Thiamin diphosphate-binding fold (THDP-binding)"/>
    <property type="match status" value="2"/>
</dbReference>
<dbReference type="OrthoDB" id="9803371at2"/>
<evidence type="ECO:0000256" key="8">
    <source>
        <dbReference type="ARBA" id="ARBA00023052"/>
    </source>
</evidence>
<dbReference type="PANTHER" id="PTHR43322">
    <property type="entry name" value="1-D-DEOXYXYLULOSE 5-PHOSPHATE SYNTHASE-RELATED"/>
    <property type="match status" value="1"/>
</dbReference>
<dbReference type="Pfam" id="PF02780">
    <property type="entry name" value="Transketolase_C"/>
    <property type="match status" value="1"/>
</dbReference>
<dbReference type="UniPathway" id="UPA00064">
    <property type="reaction ID" value="UER00091"/>
</dbReference>
<accession>W0ECX5</accession>
<keyword evidence="8 10" id="KW-0786">Thiamine pyrophosphate</keyword>
<name>W0ECX5_9FIRM</name>
<organism evidence="12 13">
    <name type="scientific">Desulfitobacterium metallireducens DSM 15288</name>
    <dbReference type="NCBI Taxonomy" id="871968"/>
    <lineage>
        <taxon>Bacteria</taxon>
        <taxon>Bacillati</taxon>
        <taxon>Bacillota</taxon>
        <taxon>Clostridia</taxon>
        <taxon>Eubacteriales</taxon>
        <taxon>Desulfitobacteriaceae</taxon>
        <taxon>Desulfitobacterium</taxon>
    </lineage>
</organism>
<dbReference type="FunFam" id="3.40.50.970:FF:000005">
    <property type="entry name" value="1-deoxy-D-xylulose-5-phosphate synthase"/>
    <property type="match status" value="1"/>
</dbReference>
<comment type="pathway">
    <text evidence="1 10">Metabolic intermediate biosynthesis; 1-deoxy-D-xylulose 5-phosphate biosynthesis; 1-deoxy-D-xylulose 5-phosphate from D-glyceraldehyde 3-phosphate and pyruvate: step 1/1.</text>
</comment>
<comment type="similarity">
    <text evidence="2 10">Belongs to the transketolase family. DXPS subfamily.</text>
</comment>
<dbReference type="Gene3D" id="3.40.50.920">
    <property type="match status" value="1"/>
</dbReference>
<dbReference type="GO" id="GO:0009228">
    <property type="term" value="P:thiamine biosynthetic process"/>
    <property type="evidence" value="ECO:0007669"/>
    <property type="project" value="UniProtKB-UniRule"/>
</dbReference>
<comment type="subunit">
    <text evidence="3 10">Homodimer.</text>
</comment>
<dbReference type="InterPro" id="IPR020826">
    <property type="entry name" value="Transketolase_BS"/>
</dbReference>
<dbReference type="GO" id="GO:0030976">
    <property type="term" value="F:thiamine pyrophosphate binding"/>
    <property type="evidence" value="ECO:0007669"/>
    <property type="project" value="UniProtKB-UniRule"/>
</dbReference>
<dbReference type="Gene3D" id="3.40.50.970">
    <property type="match status" value="2"/>
</dbReference>
<dbReference type="InterPro" id="IPR049557">
    <property type="entry name" value="Transketolase_CS"/>
</dbReference>
<feature type="binding site" evidence="10">
    <location>
        <position position="145"/>
    </location>
    <ligand>
        <name>Mg(2+)</name>
        <dbReference type="ChEBI" id="CHEBI:18420"/>
    </ligand>
</feature>
<evidence type="ECO:0000256" key="2">
    <source>
        <dbReference type="ARBA" id="ARBA00011081"/>
    </source>
</evidence>
<comment type="cofactor">
    <cofactor evidence="10">
        <name>thiamine diphosphate</name>
        <dbReference type="ChEBI" id="CHEBI:58937"/>
    </cofactor>
    <text evidence="10">Binds 1 thiamine pyrophosphate per subunit.</text>
</comment>
<feature type="binding site" evidence="10">
    <location>
        <position position="366"/>
    </location>
    <ligand>
        <name>thiamine diphosphate</name>
        <dbReference type="ChEBI" id="CHEBI:58937"/>
    </ligand>
</feature>
<dbReference type="SUPFAM" id="SSF52922">
    <property type="entry name" value="TK C-terminal domain-like"/>
    <property type="match status" value="1"/>
</dbReference>
<evidence type="ECO:0000256" key="1">
    <source>
        <dbReference type="ARBA" id="ARBA00004980"/>
    </source>
</evidence>
<keyword evidence="7 10" id="KW-0784">Thiamine biosynthesis</keyword>
<evidence type="ECO:0000256" key="3">
    <source>
        <dbReference type="ARBA" id="ARBA00011738"/>
    </source>
</evidence>
<feature type="domain" description="Transketolase-like pyrimidine-binding" evidence="11">
    <location>
        <begin position="315"/>
        <end position="479"/>
    </location>
</feature>
<evidence type="ECO:0000313" key="12">
    <source>
        <dbReference type="EMBL" id="AHF07373.1"/>
    </source>
</evidence>
<dbReference type="Pfam" id="PF13292">
    <property type="entry name" value="DXP_synthase_N"/>
    <property type="match status" value="1"/>
</dbReference>
<dbReference type="CDD" id="cd07033">
    <property type="entry name" value="TPP_PYR_DXS_TK_like"/>
    <property type="match status" value="1"/>
</dbReference>
<dbReference type="GO" id="GO:0005829">
    <property type="term" value="C:cytosol"/>
    <property type="evidence" value="ECO:0007669"/>
    <property type="project" value="TreeGrafter"/>
</dbReference>
<feature type="binding site" evidence="10">
    <location>
        <begin position="146"/>
        <end position="147"/>
    </location>
    <ligand>
        <name>thiamine diphosphate</name>
        <dbReference type="ChEBI" id="CHEBI:58937"/>
    </ligand>
</feature>
<dbReference type="eggNOG" id="COG1154">
    <property type="taxonomic scope" value="Bacteria"/>
</dbReference>
<dbReference type="InterPro" id="IPR029061">
    <property type="entry name" value="THDP-binding"/>
</dbReference>
<evidence type="ECO:0000256" key="6">
    <source>
        <dbReference type="ARBA" id="ARBA00022842"/>
    </source>
</evidence>
<dbReference type="EMBL" id="CP007032">
    <property type="protein sequence ID" value="AHF07373.1"/>
    <property type="molecule type" value="Genomic_DNA"/>
</dbReference>